<comment type="similarity">
    <text evidence="1">Belongs to the amidase family.</text>
</comment>
<feature type="active site" description="Acyl-ester intermediate" evidence="3">
    <location>
        <position position="230"/>
    </location>
</feature>
<dbReference type="Gene3D" id="3.90.1300.10">
    <property type="entry name" value="Amidase signature (AS) domain"/>
    <property type="match status" value="1"/>
</dbReference>
<gene>
    <name evidence="5" type="ORF">DAEQUDRAFT_767945</name>
</gene>
<name>A0A165N3X3_9APHY</name>
<evidence type="ECO:0000256" key="1">
    <source>
        <dbReference type="ARBA" id="ARBA00009199"/>
    </source>
</evidence>
<sequence length="581" mass="63346">MAPSWRDLVADKKRRQLESIPKDWIIPVPGKDVLDVTRVPSTCGLLSATELQITETKDVDVLLAKLASGHWSAVEVTTAFCKRAVVAHQLVNCLTEILIDRALARAAELDEHLKTTGKPVGPLHGLPVSLKDQFHVKGVETTMGYASWVGRVAERDSAMVELLLQAGAIPYVKTNVPQTLLWVETMNLVFGRTVNPYNRSLTAGGSSGGEGALIALHGSALGVATDHAGSIIIPATFNGLYGLKASSGRLPYYGAATSLSGQEASIYALGPISSSLSGLKTFMKALLGEQPWRKDPRVVRKKWNDEEYALADHGGGKHLCFAIMWHDGIVTPHPPIRRALELTKKALLEAGHLVIDWQPVNHHELGTILNHHWGAGSREDLLSATAATGEPLLSSLNPEDEQTGLPYFAATDGISAYELWQHHKTRTEMRKKYLDHWESTAPGTGTGRPVDAIICPGAASAAPPHGKNAYLNYTRVWNVLDRTTSAFPVTRVNLALDKKPAAHEFLSPLDKFYYELCKLPVSRLVLYFLFDALIIRADEPSVFENMPVGLQLVGQTLEEEAVIAMTEIVVAALRASQSRDK</sequence>
<evidence type="ECO:0000313" key="6">
    <source>
        <dbReference type="Proteomes" id="UP000076727"/>
    </source>
</evidence>
<dbReference type="PANTHER" id="PTHR46072">
    <property type="entry name" value="AMIDASE-RELATED-RELATED"/>
    <property type="match status" value="1"/>
</dbReference>
<dbReference type="OrthoDB" id="6428749at2759"/>
<dbReference type="InterPro" id="IPR036928">
    <property type="entry name" value="AS_sf"/>
</dbReference>
<dbReference type="GO" id="GO:0016787">
    <property type="term" value="F:hydrolase activity"/>
    <property type="evidence" value="ECO:0007669"/>
    <property type="project" value="UniProtKB-KW"/>
</dbReference>
<feature type="domain" description="Amidase" evidence="4">
    <location>
        <begin position="75"/>
        <end position="562"/>
    </location>
</feature>
<keyword evidence="6" id="KW-1185">Reference proteome</keyword>
<protein>
    <submittedName>
        <fullName evidence="5">General amidase</fullName>
    </submittedName>
</protein>
<evidence type="ECO:0000313" key="5">
    <source>
        <dbReference type="EMBL" id="KZT66478.1"/>
    </source>
</evidence>
<dbReference type="SUPFAM" id="SSF75304">
    <property type="entry name" value="Amidase signature (AS) enzymes"/>
    <property type="match status" value="1"/>
</dbReference>
<accession>A0A165N3X3</accession>
<dbReference type="Pfam" id="PF01425">
    <property type="entry name" value="Amidase"/>
    <property type="match status" value="1"/>
</dbReference>
<dbReference type="EMBL" id="KV429088">
    <property type="protein sequence ID" value="KZT66478.1"/>
    <property type="molecule type" value="Genomic_DNA"/>
</dbReference>
<feature type="active site" description="Charge relay system" evidence="3">
    <location>
        <position position="206"/>
    </location>
</feature>
<organism evidence="5 6">
    <name type="scientific">Daedalea quercina L-15889</name>
    <dbReference type="NCBI Taxonomy" id="1314783"/>
    <lineage>
        <taxon>Eukaryota</taxon>
        <taxon>Fungi</taxon>
        <taxon>Dikarya</taxon>
        <taxon>Basidiomycota</taxon>
        <taxon>Agaricomycotina</taxon>
        <taxon>Agaricomycetes</taxon>
        <taxon>Polyporales</taxon>
        <taxon>Fomitopsis</taxon>
    </lineage>
</organism>
<keyword evidence="2" id="KW-0378">Hydrolase</keyword>
<evidence type="ECO:0000256" key="3">
    <source>
        <dbReference type="PIRSR" id="PIRSR001221-1"/>
    </source>
</evidence>
<evidence type="ECO:0000256" key="2">
    <source>
        <dbReference type="ARBA" id="ARBA00022801"/>
    </source>
</evidence>
<reference evidence="5 6" key="1">
    <citation type="journal article" date="2016" name="Mol. Biol. Evol.">
        <title>Comparative Genomics of Early-Diverging Mushroom-Forming Fungi Provides Insights into the Origins of Lignocellulose Decay Capabilities.</title>
        <authorList>
            <person name="Nagy L.G."/>
            <person name="Riley R."/>
            <person name="Tritt A."/>
            <person name="Adam C."/>
            <person name="Daum C."/>
            <person name="Floudas D."/>
            <person name="Sun H."/>
            <person name="Yadav J.S."/>
            <person name="Pangilinan J."/>
            <person name="Larsson K.H."/>
            <person name="Matsuura K."/>
            <person name="Barry K."/>
            <person name="Labutti K."/>
            <person name="Kuo R."/>
            <person name="Ohm R.A."/>
            <person name="Bhattacharya S.S."/>
            <person name="Shirouzu T."/>
            <person name="Yoshinaga Y."/>
            <person name="Martin F.M."/>
            <person name="Grigoriev I.V."/>
            <person name="Hibbett D.S."/>
        </authorList>
    </citation>
    <scope>NUCLEOTIDE SEQUENCE [LARGE SCALE GENOMIC DNA]</scope>
    <source>
        <strain evidence="5 6">L-15889</strain>
    </source>
</reference>
<feature type="active site" description="Charge relay system" evidence="3">
    <location>
        <position position="131"/>
    </location>
</feature>
<dbReference type="PANTHER" id="PTHR46072:SF2">
    <property type="entry name" value="AMIDASE (EUROFUNG)"/>
    <property type="match status" value="1"/>
</dbReference>
<dbReference type="STRING" id="1314783.A0A165N3X3"/>
<dbReference type="AlphaFoldDB" id="A0A165N3X3"/>
<dbReference type="Proteomes" id="UP000076727">
    <property type="component" value="Unassembled WGS sequence"/>
</dbReference>
<proteinExistence type="inferred from homology"/>
<evidence type="ECO:0000259" key="4">
    <source>
        <dbReference type="Pfam" id="PF01425"/>
    </source>
</evidence>
<dbReference type="PIRSF" id="PIRSF001221">
    <property type="entry name" value="Amidase_fungi"/>
    <property type="match status" value="1"/>
</dbReference>
<dbReference type="InterPro" id="IPR023631">
    <property type="entry name" value="Amidase_dom"/>
</dbReference>